<dbReference type="InterPro" id="IPR036230">
    <property type="entry name" value="LeuA_allosteric_dom_sf"/>
</dbReference>
<keyword evidence="10" id="KW-0963">Cytoplasm</keyword>
<proteinExistence type="inferred from homology"/>
<comment type="catalytic activity">
    <reaction evidence="1 10">
        <text>3-methyl-2-oxobutanoate + acetyl-CoA + H2O = (2S)-2-isopropylmalate + CoA + H(+)</text>
        <dbReference type="Rhea" id="RHEA:21524"/>
        <dbReference type="ChEBI" id="CHEBI:1178"/>
        <dbReference type="ChEBI" id="CHEBI:11851"/>
        <dbReference type="ChEBI" id="CHEBI:15377"/>
        <dbReference type="ChEBI" id="CHEBI:15378"/>
        <dbReference type="ChEBI" id="CHEBI:57287"/>
        <dbReference type="ChEBI" id="CHEBI:57288"/>
        <dbReference type="EC" id="2.3.3.13"/>
    </reaction>
</comment>
<evidence type="ECO:0000259" key="11">
    <source>
        <dbReference type="PROSITE" id="PS50991"/>
    </source>
</evidence>
<dbReference type="Gene3D" id="3.30.160.270">
    <property type="match status" value="1"/>
</dbReference>
<keyword evidence="10" id="KW-0460">Magnesium</keyword>
<dbReference type="EMBL" id="JAXIVU010000010">
    <property type="protein sequence ID" value="MDY7219560.1"/>
    <property type="molecule type" value="Genomic_DNA"/>
</dbReference>
<evidence type="ECO:0000256" key="4">
    <source>
        <dbReference type="ARBA" id="ARBA00012973"/>
    </source>
</evidence>
<feature type="domain" description="Pyruvate carboxyltransferase" evidence="11">
    <location>
        <begin position="33"/>
        <end position="307"/>
    </location>
</feature>
<comment type="subcellular location">
    <subcellularLocation>
        <location evidence="10">Cytoplasm</location>
    </subcellularLocation>
</comment>
<dbReference type="PROSITE" id="PS00815">
    <property type="entry name" value="AIPM_HOMOCIT_SYNTH_1"/>
    <property type="match status" value="1"/>
</dbReference>
<evidence type="ECO:0000256" key="3">
    <source>
        <dbReference type="ARBA" id="ARBA00009767"/>
    </source>
</evidence>
<keyword evidence="7 10" id="KW-0808">Transferase</keyword>
<keyword evidence="5 10" id="KW-0432">Leucine biosynthesis</keyword>
<keyword evidence="8 10" id="KW-0479">Metal-binding</keyword>
<dbReference type="SUPFAM" id="SSF51569">
    <property type="entry name" value="Aldolase"/>
    <property type="match status" value="1"/>
</dbReference>
<accession>A0ABU5GRE3</accession>
<dbReference type="Pfam" id="PF08502">
    <property type="entry name" value="LeuA_dimer"/>
    <property type="match status" value="1"/>
</dbReference>
<dbReference type="InterPro" id="IPR000891">
    <property type="entry name" value="PYR_CT"/>
</dbReference>
<comment type="pathway">
    <text evidence="2 10">Amino-acid biosynthesis; L-leucine biosynthesis; L-leucine from 3-methyl-2-oxobutanoate: step 1/4.</text>
</comment>
<dbReference type="NCBIfam" id="NF002991">
    <property type="entry name" value="PRK03739.1"/>
    <property type="match status" value="1"/>
</dbReference>
<dbReference type="Gene3D" id="3.20.20.70">
    <property type="entry name" value="Aldolase class I"/>
    <property type="match status" value="1"/>
</dbReference>
<evidence type="ECO:0000313" key="13">
    <source>
        <dbReference type="Proteomes" id="UP001294570"/>
    </source>
</evidence>
<dbReference type="SUPFAM" id="SSF89000">
    <property type="entry name" value="post-HMGL domain-like"/>
    <property type="match status" value="1"/>
</dbReference>
<dbReference type="SMART" id="SM00917">
    <property type="entry name" value="LeuA_dimer"/>
    <property type="match status" value="1"/>
</dbReference>
<evidence type="ECO:0000256" key="6">
    <source>
        <dbReference type="ARBA" id="ARBA00022605"/>
    </source>
</evidence>
<dbReference type="GO" id="GO:0003852">
    <property type="term" value="F:2-isopropylmalate synthase activity"/>
    <property type="evidence" value="ECO:0007669"/>
    <property type="project" value="UniProtKB-EC"/>
</dbReference>
<dbReference type="PROSITE" id="PS50991">
    <property type="entry name" value="PYR_CT"/>
    <property type="match status" value="1"/>
</dbReference>
<dbReference type="InterPro" id="IPR013709">
    <property type="entry name" value="2-isopropylmalate_synth_dimer"/>
</dbReference>
<comment type="function">
    <text evidence="10">Catalyzes the condensation of the acetyl group of acetyl-CoA with 3-methyl-2-oxobutanoate (2-ketoisovalerate) to form 3-carboxy-3-hydroxy-4-methylpentanoate (2-isopropylmalate).</text>
</comment>
<comment type="cofactor">
    <cofactor evidence="10">
        <name>Mg(2+)</name>
        <dbReference type="ChEBI" id="CHEBI:18420"/>
    </cofactor>
</comment>
<name>A0ABU5GRE3_9GAMM</name>
<comment type="caution">
    <text evidence="12">The sequence shown here is derived from an EMBL/GenBank/DDBJ whole genome shotgun (WGS) entry which is preliminary data.</text>
</comment>
<feature type="binding site" evidence="10">
    <location>
        <position position="248"/>
    </location>
    <ligand>
        <name>Mg(2+)</name>
        <dbReference type="ChEBI" id="CHEBI:18420"/>
    </ligand>
</feature>
<keyword evidence="9 10" id="KW-0100">Branched-chain amino acid biosynthesis</keyword>
<keyword evidence="13" id="KW-1185">Reference proteome</keyword>
<evidence type="ECO:0000256" key="7">
    <source>
        <dbReference type="ARBA" id="ARBA00022679"/>
    </source>
</evidence>
<dbReference type="CDD" id="cd07942">
    <property type="entry name" value="DRE_TIM_LeuA"/>
    <property type="match status" value="1"/>
</dbReference>
<dbReference type="Pfam" id="PF00682">
    <property type="entry name" value="HMGL-like"/>
    <property type="match status" value="1"/>
</dbReference>
<feature type="binding site" evidence="10">
    <location>
        <position position="246"/>
    </location>
    <ligand>
        <name>Mg(2+)</name>
        <dbReference type="ChEBI" id="CHEBI:18420"/>
    </ligand>
</feature>
<feature type="binding site" evidence="10">
    <location>
        <position position="42"/>
    </location>
    <ligand>
        <name>Mg(2+)</name>
        <dbReference type="ChEBI" id="CHEBI:18420"/>
    </ligand>
</feature>
<dbReference type="Proteomes" id="UP001294570">
    <property type="component" value="Unassembled WGS sequence"/>
</dbReference>
<evidence type="ECO:0000256" key="8">
    <source>
        <dbReference type="ARBA" id="ARBA00022723"/>
    </source>
</evidence>
<comment type="similarity">
    <text evidence="3 10">Belongs to the alpha-IPM synthase/homocitrate synthase family. LeuA type 2 subfamily.</text>
</comment>
<dbReference type="NCBIfam" id="TIGR00970">
    <property type="entry name" value="leuA_yeast"/>
    <property type="match status" value="1"/>
</dbReference>
<dbReference type="InterPro" id="IPR013785">
    <property type="entry name" value="Aldolase_TIM"/>
</dbReference>
<dbReference type="PANTHER" id="PTHR46911:SF1">
    <property type="entry name" value="2-ISOPROPYLMALATE SYNTHASE"/>
    <property type="match status" value="1"/>
</dbReference>
<evidence type="ECO:0000256" key="9">
    <source>
        <dbReference type="ARBA" id="ARBA00023304"/>
    </source>
</evidence>
<dbReference type="InterPro" id="IPR002034">
    <property type="entry name" value="AIPM/Hcit_synth_CS"/>
</dbReference>
<dbReference type="SUPFAM" id="SSF110921">
    <property type="entry name" value="2-isopropylmalate synthase LeuA, allosteric (dimerisation) domain"/>
    <property type="match status" value="1"/>
</dbReference>
<protein>
    <recommendedName>
        <fullName evidence="4 10">2-isopropylmalate synthase</fullName>
        <ecNumber evidence="4 10">2.3.3.13</ecNumber>
    </recommendedName>
    <alternativeName>
        <fullName evidence="10">Alpha-IPM synthase</fullName>
    </alternativeName>
    <alternativeName>
        <fullName evidence="10">Alpha-isopropylmalate synthase</fullName>
    </alternativeName>
</protein>
<dbReference type="InterPro" id="IPR054692">
    <property type="entry name" value="LeuA-like_post-cat"/>
</dbReference>
<evidence type="ECO:0000313" key="12">
    <source>
        <dbReference type="EMBL" id="MDY7219560.1"/>
    </source>
</evidence>
<reference evidence="12 13" key="1">
    <citation type="submission" date="2023-12" db="EMBL/GenBank/DDBJ databases">
        <title>Denitrificimonas halotolerans sp. nov.,a novel species isolated from landfill leachate.</title>
        <authorList>
            <person name="Wang S."/>
        </authorList>
    </citation>
    <scope>NUCLEOTIDE SEQUENCE [LARGE SCALE GENOMIC DNA]</scope>
    <source>
        <strain evidence="12 13">JX-1</strain>
    </source>
</reference>
<keyword evidence="6 10" id="KW-0028">Amino-acid biosynthesis</keyword>
<dbReference type="RefSeq" id="WP_321553654.1">
    <property type="nucleotide sequence ID" value="NZ_JAXIVU010000010.1"/>
</dbReference>
<organism evidence="12 13">
    <name type="scientific">Denitrificimonas halotolerans</name>
    <dbReference type="NCBI Taxonomy" id="3098930"/>
    <lineage>
        <taxon>Bacteria</taxon>
        <taxon>Pseudomonadati</taxon>
        <taxon>Pseudomonadota</taxon>
        <taxon>Gammaproteobacteria</taxon>
        <taxon>Pseudomonadales</taxon>
        <taxon>Pseudomonadaceae</taxon>
        <taxon>Denitrificimonas</taxon>
    </lineage>
</organism>
<dbReference type="PANTHER" id="PTHR46911">
    <property type="match status" value="1"/>
</dbReference>
<evidence type="ECO:0000256" key="10">
    <source>
        <dbReference type="HAMAP-Rule" id="MF_00572"/>
    </source>
</evidence>
<dbReference type="EC" id="2.3.3.13" evidence="4 10"/>
<evidence type="ECO:0000256" key="2">
    <source>
        <dbReference type="ARBA" id="ARBA00004689"/>
    </source>
</evidence>
<comment type="subunit">
    <text evidence="10">Homodimer.</text>
</comment>
<keyword evidence="12" id="KW-0012">Acyltransferase</keyword>
<feature type="binding site" evidence="10">
    <location>
        <position position="282"/>
    </location>
    <ligand>
        <name>Mg(2+)</name>
        <dbReference type="ChEBI" id="CHEBI:18420"/>
    </ligand>
</feature>
<evidence type="ECO:0000256" key="5">
    <source>
        <dbReference type="ARBA" id="ARBA00022430"/>
    </source>
</evidence>
<feature type="region of interest" description="Regulatory domain" evidence="10">
    <location>
        <begin position="439"/>
        <end position="551"/>
    </location>
</feature>
<dbReference type="PROSITE" id="PS00816">
    <property type="entry name" value="AIPM_HOMOCIT_SYNTH_2"/>
    <property type="match status" value="1"/>
</dbReference>
<gene>
    <name evidence="10 12" type="primary">leuA</name>
    <name evidence="12" type="ORF">TOI97_08275</name>
</gene>
<dbReference type="Pfam" id="PF22615">
    <property type="entry name" value="IPMS_D2"/>
    <property type="match status" value="1"/>
</dbReference>
<dbReference type="HAMAP" id="MF_00572">
    <property type="entry name" value="LeuA_type2"/>
    <property type="match status" value="1"/>
</dbReference>
<dbReference type="InterPro" id="IPR039371">
    <property type="entry name" value="LeuA_N_DRE-TIM"/>
</dbReference>
<sequence>MSMLKKPSAKYRAHPVLHLPDRTWPNNSITRAPIWCSSDLRDGNQSLIEPMSPEKKLRFFKTLVDVGVKEIEVAFPSASQTDFDFVRLLIEEGHIPQDTTIQVLTQAREDLIARTFESLKGAPKAIVHMYNAVSPAFRRIVFNQDKAGVKAIAIHAAQLFKKYAAQQPETQWTFQYSPETFSATETPFAVEVCNAVLDVWQPSAENKVILNLPATVEVTMPNVYADQIEYFARHINHRENVIISLHTHNDRGTGVAASELGILAGADRVEGCLFGNGERTGNVDLVTLALNLYTQGIDPQLDFSDIDAVRKVVEECNQLPVHPRHPYAGDLVHTAFSGSHQDAIRKGFAQHKPGDIWEVPYLPIDPADIGRDYEAVIRVNSQSGKGGVTYLLEQEYGLQLPRRMQIEFSQVIKAETDRSGLEVSAEKIYNLLEKEYLQSATPYTLHKHRVQEDRNSCFLTTEVHIEGNPQTWTGEGNGPLEALIASLPVAAEIMDFNQHAIGSGSDAKSAAYIELRLPEQRPVFGVGIDSNITTASVRAVFSALNRALASA</sequence>
<dbReference type="InterPro" id="IPR005668">
    <property type="entry name" value="IPM_Synthase"/>
</dbReference>
<evidence type="ECO:0000256" key="1">
    <source>
        <dbReference type="ARBA" id="ARBA00000064"/>
    </source>
</evidence>